<accession>A0ABX8CJQ8</accession>
<evidence type="ECO:0000313" key="2">
    <source>
        <dbReference type="Proteomes" id="UP000683310"/>
    </source>
</evidence>
<name>A0ABX8CJQ8_9NOCA</name>
<protein>
    <recommendedName>
        <fullName evidence="3">DUF35 domain-containing protein</fullName>
    </recommendedName>
</protein>
<sequence length="139" mass="15243">MFDHKLENPRDVSDPTVRHGGPILMIRRCTDCATLVGPLTNACSSCRATTLDWVPSSGAGSIVSWKDAGYRSNTGTWEPSTVAIVELDDGPLLYSMIDSELPPPSDQPIRVRYEPDPPEARFPVFVIDTTDSARARPSR</sequence>
<proteinExistence type="predicted"/>
<organism evidence="1 2">
    <name type="scientific">Nocardia tengchongensis</name>
    <dbReference type="NCBI Taxonomy" id="2055889"/>
    <lineage>
        <taxon>Bacteria</taxon>
        <taxon>Bacillati</taxon>
        <taxon>Actinomycetota</taxon>
        <taxon>Actinomycetes</taxon>
        <taxon>Mycobacteriales</taxon>
        <taxon>Nocardiaceae</taxon>
        <taxon>Nocardia</taxon>
    </lineage>
</organism>
<dbReference type="EMBL" id="CP074371">
    <property type="protein sequence ID" value="QVI18780.1"/>
    <property type="molecule type" value="Genomic_DNA"/>
</dbReference>
<dbReference type="SUPFAM" id="SSF50249">
    <property type="entry name" value="Nucleic acid-binding proteins"/>
    <property type="match status" value="1"/>
</dbReference>
<reference evidence="1 2" key="1">
    <citation type="submission" date="2021-04" db="EMBL/GenBank/DDBJ databases">
        <title>Nocardia tengchongensis.</title>
        <authorList>
            <person name="Zhuang k."/>
            <person name="Ran Y."/>
            <person name="Li W."/>
        </authorList>
    </citation>
    <scope>NUCLEOTIDE SEQUENCE [LARGE SCALE GENOMIC DNA]</scope>
    <source>
        <strain evidence="1 2">CFH S0057</strain>
    </source>
</reference>
<keyword evidence="2" id="KW-1185">Reference proteome</keyword>
<evidence type="ECO:0000313" key="1">
    <source>
        <dbReference type="EMBL" id="QVI18780.1"/>
    </source>
</evidence>
<evidence type="ECO:0008006" key="3">
    <source>
        <dbReference type="Google" id="ProtNLM"/>
    </source>
</evidence>
<dbReference type="Proteomes" id="UP000683310">
    <property type="component" value="Chromosome"/>
</dbReference>
<dbReference type="InterPro" id="IPR012340">
    <property type="entry name" value="NA-bd_OB-fold"/>
</dbReference>
<gene>
    <name evidence="1" type="ORF">KHQ06_19825</name>
</gene>